<dbReference type="AlphaFoldDB" id="A0A3D8SVB4"/>
<proteinExistence type="predicted"/>
<dbReference type="SUPFAM" id="SSF57997">
    <property type="entry name" value="Tropomyosin"/>
    <property type="match status" value="1"/>
</dbReference>
<dbReference type="Proteomes" id="UP000256645">
    <property type="component" value="Unassembled WGS sequence"/>
</dbReference>
<organism evidence="2 3">
    <name type="scientific">Coleophoma cylindrospora</name>
    <dbReference type="NCBI Taxonomy" id="1849047"/>
    <lineage>
        <taxon>Eukaryota</taxon>
        <taxon>Fungi</taxon>
        <taxon>Dikarya</taxon>
        <taxon>Ascomycota</taxon>
        <taxon>Pezizomycotina</taxon>
        <taxon>Leotiomycetes</taxon>
        <taxon>Helotiales</taxon>
        <taxon>Dermateaceae</taxon>
        <taxon>Coleophoma</taxon>
    </lineage>
</organism>
<dbReference type="EMBL" id="PDLM01000001">
    <property type="protein sequence ID" value="RDW89728.1"/>
    <property type="molecule type" value="Genomic_DNA"/>
</dbReference>
<dbReference type="OrthoDB" id="10323246at2759"/>
<comment type="caution">
    <text evidence="2">The sequence shown here is derived from an EMBL/GenBank/DDBJ whole genome shotgun (WGS) entry which is preliminary data.</text>
</comment>
<sequence>MSSITSASRVEVEKRLALLEAKIDELTSASASFGREELREGSANTTVHTLQNTENRTEILEQHVKDLKFKCEVMKIDIDVLNGRHTMTHRANKDLQEQNNKLSSLVNNQQELIRMLQNGVWKLKERGEETEQKIKSYIDTFNTNARIDIQTISNKVILLERQVTKIEDREEAVLNVQKSLDEFIQEADGVQKKSQNVNALQLSFNRLSHLYEDLFKDSNLTKERLYNLEQASKAGKSDASTDEFSKRVGTLKQSFDGLWDLYQEQNRQASRTHERLCDLEQSEDICVTTNSQINKLCQDRDNMQFKIQKLDTAQQSMHEDIKRLLQADSREAEIHESYEALSINFNGLSVQNKDLQERVEDLEELIDGCPGDISEHLEVNSDRVKATRKEKLDTLVERLVGIMKGATHGTYPEIDMIQERLDALLVPSDHRDQHIEQLYDSIHNVTGLTHDGHDWLTKVSLALLERFTELSKSHQSNMIGGDFVCVREFVEDEATGVYVMLN</sequence>
<reference evidence="2 3" key="1">
    <citation type="journal article" date="2018" name="IMA Fungus">
        <title>IMA Genome-F 9: Draft genome sequence of Annulohypoxylon stygium, Aspergillus mulundensis, Berkeleyomyces basicola (syn. Thielaviopsis basicola), Ceratocystis smalleyi, two Cercospora beticola strains, Coleophoma cylindrospora, Fusarium fracticaudum, Phialophora cf. hyalina, and Morchella septimelata.</title>
        <authorList>
            <person name="Wingfield B.D."/>
            <person name="Bills G.F."/>
            <person name="Dong Y."/>
            <person name="Huang W."/>
            <person name="Nel W.J."/>
            <person name="Swalarsk-Parry B.S."/>
            <person name="Vaghefi N."/>
            <person name="Wilken P.M."/>
            <person name="An Z."/>
            <person name="de Beer Z.W."/>
            <person name="De Vos L."/>
            <person name="Chen L."/>
            <person name="Duong T.A."/>
            <person name="Gao Y."/>
            <person name="Hammerbacher A."/>
            <person name="Kikkert J.R."/>
            <person name="Li Y."/>
            <person name="Li H."/>
            <person name="Li K."/>
            <person name="Li Q."/>
            <person name="Liu X."/>
            <person name="Ma X."/>
            <person name="Naidoo K."/>
            <person name="Pethybridge S.J."/>
            <person name="Sun J."/>
            <person name="Steenkamp E.T."/>
            <person name="van der Nest M.A."/>
            <person name="van Wyk S."/>
            <person name="Wingfield M.J."/>
            <person name="Xiong C."/>
            <person name="Yue Q."/>
            <person name="Zhang X."/>
        </authorList>
    </citation>
    <scope>NUCLEOTIDE SEQUENCE [LARGE SCALE GENOMIC DNA]</scope>
    <source>
        <strain evidence="2 3">BP6252</strain>
    </source>
</reference>
<evidence type="ECO:0000256" key="1">
    <source>
        <dbReference type="SAM" id="Coils"/>
    </source>
</evidence>
<evidence type="ECO:0000313" key="3">
    <source>
        <dbReference type="Proteomes" id="UP000256645"/>
    </source>
</evidence>
<keyword evidence="3" id="KW-1185">Reference proteome</keyword>
<keyword evidence="1" id="KW-0175">Coiled coil</keyword>
<name>A0A3D8SVB4_9HELO</name>
<protein>
    <submittedName>
        <fullName evidence="2">Uncharacterized protein</fullName>
    </submittedName>
</protein>
<gene>
    <name evidence="2" type="ORF">BP6252_01760</name>
</gene>
<evidence type="ECO:0000313" key="2">
    <source>
        <dbReference type="EMBL" id="RDW89728.1"/>
    </source>
</evidence>
<accession>A0A3D8SVB4</accession>
<feature type="coiled-coil region" evidence="1">
    <location>
        <begin position="9"/>
        <end position="115"/>
    </location>
</feature>